<feature type="region of interest" description="Disordered" evidence="2">
    <location>
        <begin position="73"/>
        <end position="100"/>
    </location>
</feature>
<reference evidence="4" key="1">
    <citation type="journal article" date="2012" name="PLoS Genet.">
        <title>The genomes of the fungal plant pathogens Cladosporium fulvum and Dothistroma septosporum reveal adaptation to different hosts and lifestyles but also signatures of common ancestry.</title>
        <authorList>
            <person name="de Wit P.J.G.M."/>
            <person name="van der Burgt A."/>
            <person name="Oekmen B."/>
            <person name="Stergiopoulos I."/>
            <person name="Abd-Elsalam K.A."/>
            <person name="Aerts A.L."/>
            <person name="Bahkali A.H."/>
            <person name="Beenen H.G."/>
            <person name="Chettri P."/>
            <person name="Cox M.P."/>
            <person name="Datema E."/>
            <person name="de Vries R.P."/>
            <person name="Dhillon B."/>
            <person name="Ganley A.R."/>
            <person name="Griffiths S.A."/>
            <person name="Guo Y."/>
            <person name="Hamelin R.C."/>
            <person name="Henrissat B."/>
            <person name="Kabir M.S."/>
            <person name="Jashni M.K."/>
            <person name="Kema G."/>
            <person name="Klaubauf S."/>
            <person name="Lapidus A."/>
            <person name="Levasseur A."/>
            <person name="Lindquist E."/>
            <person name="Mehrabi R."/>
            <person name="Ohm R.A."/>
            <person name="Owen T.J."/>
            <person name="Salamov A."/>
            <person name="Schwelm A."/>
            <person name="Schijlen E."/>
            <person name="Sun H."/>
            <person name="van den Burg H.A."/>
            <person name="van Ham R.C.H.J."/>
            <person name="Zhang S."/>
            <person name="Goodwin S.B."/>
            <person name="Grigoriev I.V."/>
            <person name="Collemare J."/>
            <person name="Bradshaw R.E."/>
        </authorList>
    </citation>
    <scope>NUCLEOTIDE SEQUENCE [LARGE SCALE GENOMIC DNA]</scope>
    <source>
        <strain evidence="4">NZE10 / CBS 128990</strain>
    </source>
</reference>
<gene>
    <name evidence="3" type="ORF">DOTSEDRAFT_22039</name>
</gene>
<dbReference type="HOGENOM" id="CLU_2306017_0_0_1"/>
<dbReference type="Proteomes" id="UP000016933">
    <property type="component" value="Unassembled WGS sequence"/>
</dbReference>
<accession>N1PU82</accession>
<dbReference type="EMBL" id="KB446537">
    <property type="protein sequence ID" value="EME45915.1"/>
    <property type="molecule type" value="Genomic_DNA"/>
</dbReference>
<evidence type="ECO:0000256" key="2">
    <source>
        <dbReference type="SAM" id="MobiDB-lite"/>
    </source>
</evidence>
<evidence type="ECO:0000313" key="4">
    <source>
        <dbReference type="Proteomes" id="UP000016933"/>
    </source>
</evidence>
<feature type="coiled-coil region" evidence="1">
    <location>
        <begin position="4"/>
        <end position="38"/>
    </location>
</feature>
<keyword evidence="4" id="KW-1185">Reference proteome</keyword>
<evidence type="ECO:0000313" key="3">
    <source>
        <dbReference type="EMBL" id="EME45915.1"/>
    </source>
</evidence>
<reference evidence="3 4" key="2">
    <citation type="journal article" date="2012" name="PLoS Pathog.">
        <title>Diverse lifestyles and strategies of plant pathogenesis encoded in the genomes of eighteen Dothideomycetes fungi.</title>
        <authorList>
            <person name="Ohm R.A."/>
            <person name="Feau N."/>
            <person name="Henrissat B."/>
            <person name="Schoch C.L."/>
            <person name="Horwitz B.A."/>
            <person name="Barry K.W."/>
            <person name="Condon B.J."/>
            <person name="Copeland A.C."/>
            <person name="Dhillon B."/>
            <person name="Glaser F."/>
            <person name="Hesse C.N."/>
            <person name="Kosti I."/>
            <person name="LaButti K."/>
            <person name="Lindquist E.A."/>
            <person name="Lucas S."/>
            <person name="Salamov A.A."/>
            <person name="Bradshaw R.E."/>
            <person name="Ciuffetti L."/>
            <person name="Hamelin R.C."/>
            <person name="Kema G.H.J."/>
            <person name="Lawrence C."/>
            <person name="Scott J.A."/>
            <person name="Spatafora J.W."/>
            <person name="Turgeon B.G."/>
            <person name="de Wit P.J.G.M."/>
            <person name="Zhong S."/>
            <person name="Goodwin S.B."/>
            <person name="Grigoriev I.V."/>
        </authorList>
    </citation>
    <scope>NUCLEOTIDE SEQUENCE [LARGE SCALE GENOMIC DNA]</scope>
    <source>
        <strain evidence="4">NZE10 / CBS 128990</strain>
    </source>
</reference>
<sequence>MERITRLQQQRAAKQAFINQLRAECGNIESEMTENEATVPMPTFTVRFTKLMALQEPKHVLFEQVMKYDLEEMGEEDIDSKDEYHKAEPREDWKDDDVDK</sequence>
<proteinExistence type="predicted"/>
<name>N1PU82_DOTSN</name>
<evidence type="ECO:0000256" key="1">
    <source>
        <dbReference type="SAM" id="Coils"/>
    </source>
</evidence>
<feature type="compositionally biased region" description="Basic and acidic residues" evidence="2">
    <location>
        <begin position="81"/>
        <end position="93"/>
    </location>
</feature>
<protein>
    <submittedName>
        <fullName evidence="3">Uncharacterized protein</fullName>
    </submittedName>
</protein>
<dbReference type="AlphaFoldDB" id="N1PU82"/>
<organism evidence="3 4">
    <name type="scientific">Dothistroma septosporum (strain NZE10 / CBS 128990)</name>
    <name type="common">Red band needle blight fungus</name>
    <name type="synonym">Mycosphaerella pini</name>
    <dbReference type="NCBI Taxonomy" id="675120"/>
    <lineage>
        <taxon>Eukaryota</taxon>
        <taxon>Fungi</taxon>
        <taxon>Dikarya</taxon>
        <taxon>Ascomycota</taxon>
        <taxon>Pezizomycotina</taxon>
        <taxon>Dothideomycetes</taxon>
        <taxon>Dothideomycetidae</taxon>
        <taxon>Mycosphaerellales</taxon>
        <taxon>Mycosphaerellaceae</taxon>
        <taxon>Dothistroma</taxon>
    </lineage>
</organism>
<keyword evidence="1" id="KW-0175">Coiled coil</keyword>